<organism evidence="2 3">
    <name type="scientific">Cetobacterium somerae ATCC BAA-474</name>
    <dbReference type="NCBI Taxonomy" id="1319815"/>
    <lineage>
        <taxon>Bacteria</taxon>
        <taxon>Fusobacteriati</taxon>
        <taxon>Fusobacteriota</taxon>
        <taxon>Fusobacteriia</taxon>
        <taxon>Fusobacteriales</taxon>
        <taxon>Fusobacteriaceae</taxon>
        <taxon>Cetobacterium</taxon>
    </lineage>
</organism>
<keyword evidence="1" id="KW-0472">Membrane</keyword>
<evidence type="ECO:0000313" key="2">
    <source>
        <dbReference type="EMBL" id="ERT68782.1"/>
    </source>
</evidence>
<keyword evidence="1" id="KW-0812">Transmembrane</keyword>
<keyword evidence="3" id="KW-1185">Reference proteome</keyword>
<evidence type="ECO:0000313" key="3">
    <source>
        <dbReference type="Proteomes" id="UP000017081"/>
    </source>
</evidence>
<name>U7VAQ8_9FUSO</name>
<dbReference type="AlphaFoldDB" id="U7VAQ8"/>
<dbReference type="STRING" id="1319815.HMPREF0202_01314"/>
<comment type="caution">
    <text evidence="2">The sequence shown here is derived from an EMBL/GenBank/DDBJ whole genome shotgun (WGS) entry which is preliminary data.</text>
</comment>
<feature type="transmembrane region" description="Helical" evidence="1">
    <location>
        <begin position="23"/>
        <end position="48"/>
    </location>
</feature>
<proteinExistence type="predicted"/>
<evidence type="ECO:0000256" key="1">
    <source>
        <dbReference type="SAM" id="Phobius"/>
    </source>
</evidence>
<dbReference type="HOGENOM" id="CLU_3059841_0_0_0"/>
<dbReference type="Proteomes" id="UP000017081">
    <property type="component" value="Unassembled WGS sequence"/>
</dbReference>
<accession>U7VAQ8</accession>
<sequence length="53" mass="6714">MLKFFLKYIGPFFLPPIKNLKRLYIFILFFANIFLFFYFLQIFFILLYKKNFI</sequence>
<gene>
    <name evidence="2" type="ORF">HMPREF0202_01314</name>
</gene>
<reference evidence="2 3" key="1">
    <citation type="submission" date="2013-08" db="EMBL/GenBank/DDBJ databases">
        <authorList>
            <person name="Weinstock G."/>
            <person name="Sodergren E."/>
            <person name="Wylie T."/>
            <person name="Fulton L."/>
            <person name="Fulton R."/>
            <person name="Fronick C."/>
            <person name="O'Laughlin M."/>
            <person name="Godfrey J."/>
            <person name="Miner T."/>
            <person name="Herter B."/>
            <person name="Appelbaum E."/>
            <person name="Cordes M."/>
            <person name="Lek S."/>
            <person name="Wollam A."/>
            <person name="Pepin K.H."/>
            <person name="Palsikar V.B."/>
            <person name="Mitreva M."/>
            <person name="Wilson R.K."/>
        </authorList>
    </citation>
    <scope>NUCLEOTIDE SEQUENCE [LARGE SCALE GENOMIC DNA]</scope>
    <source>
        <strain evidence="2 3">ATCC BAA-474</strain>
    </source>
</reference>
<dbReference type="EMBL" id="AXZF01000047">
    <property type="protein sequence ID" value="ERT68782.1"/>
    <property type="molecule type" value="Genomic_DNA"/>
</dbReference>
<keyword evidence="1" id="KW-1133">Transmembrane helix</keyword>
<protein>
    <submittedName>
        <fullName evidence="2">Uncharacterized protein</fullName>
    </submittedName>
</protein>